<dbReference type="PANTHER" id="PTHR30572">
    <property type="entry name" value="MEMBRANE COMPONENT OF TRANSPORTER-RELATED"/>
    <property type="match status" value="1"/>
</dbReference>
<organism evidence="9 10">
    <name type="scientific">Cyclobacterium amurskyense</name>
    <dbReference type="NCBI Taxonomy" id="320787"/>
    <lineage>
        <taxon>Bacteria</taxon>
        <taxon>Pseudomonadati</taxon>
        <taxon>Bacteroidota</taxon>
        <taxon>Cytophagia</taxon>
        <taxon>Cytophagales</taxon>
        <taxon>Cyclobacteriaceae</taxon>
        <taxon>Cyclobacterium</taxon>
    </lineage>
</organism>
<dbReference type="GO" id="GO:0022857">
    <property type="term" value="F:transmembrane transporter activity"/>
    <property type="evidence" value="ECO:0007669"/>
    <property type="project" value="TreeGrafter"/>
</dbReference>
<feature type="domain" description="MacB-like periplasmic core" evidence="8">
    <location>
        <begin position="20"/>
        <end position="251"/>
    </location>
</feature>
<gene>
    <name evidence="9" type="ORF">CA2015_4108</name>
</gene>
<keyword evidence="10" id="KW-1185">Reference proteome</keyword>
<dbReference type="PATRIC" id="fig|320787.5.peg.4500"/>
<feature type="transmembrane region" description="Helical" evidence="6">
    <location>
        <begin position="298"/>
        <end position="320"/>
    </location>
</feature>
<dbReference type="STRING" id="320787.CA2015_4108"/>
<dbReference type="AlphaFoldDB" id="A0A0H4PKA5"/>
<evidence type="ECO:0000256" key="2">
    <source>
        <dbReference type="ARBA" id="ARBA00022475"/>
    </source>
</evidence>
<dbReference type="KEGG" id="camu:CA2015_4108"/>
<sequence>MYRNYLKIAFRSIWKNKTFSLINVIGLSIGLSAAFVIGIMIYYDLTFDKFHEDRERIYRVVVDDTQGPDREGHFRGVPVPLIDVLQANSTGIDHVSPFFLFGFDKVTVASSQEEFDWPGDIVIADQEYFKIFNYQWLAGSSNAALENPYEVVLSKSRAEKYFPGKLPEEVIGNTLIYEDSLIVKVTGIVAEFEDRSDFTFKEFLSRSSVQNSEKYSYIYDTSWGSISSSTQLFIKTDKFNNKEAVQAQLNALAEEYKNEEMAALGYFRSFNLQPLKALHLNDNYGVFDNSSYRASADILFGLGFIALFLLLLGCINFINLNTAQSAKRAKEIGIRKTLGSSKKQLVIQYLGETFILTLSAAILSLFLASLLLRVFADFIPPGLSLDLMQNPVLIFSLLLLLILITFLAGFYPGLVLSHFKPVSVLKNQSVLDGDKGSLRKFLTVFQFVIAQVFIIATLLVGKQINYLINKDMGFKTESIAYIKAPRGEASLEKYEAFKEVLEAVPEVKNLSIAGDPPASQSYSGRGVSYFSEGEETHVQIQLLYGDENYLDLYGIDLLTGRLPLKDSISEYVINETLMRQIGFQKPEEVIGQQFKVNNKNIPIVGVMEDFNQSSLREEIEPMAFLQDSQNRTLHFSFEANDIENWPLAINKIESQWKEFFPDETFKINFVDEDVKKFYSEEQSTATLLKWSTGLAILISCLGLLGLVIHTTERRTKEIGIRKVLGASIMQLNLLLGKEFMVLVGIAFVIAVPIAWWGISTWLQEFANQTTLSWWVFLLGGLGISIIALAVISIKIFAAANTNPVNSLSTE</sequence>
<keyword evidence="5 6" id="KW-0472">Membrane</keyword>
<dbReference type="GO" id="GO:0005886">
    <property type="term" value="C:plasma membrane"/>
    <property type="evidence" value="ECO:0007669"/>
    <property type="project" value="UniProtKB-SubCell"/>
</dbReference>
<dbReference type="OrthoDB" id="5933722at2"/>
<dbReference type="Proteomes" id="UP000036520">
    <property type="component" value="Chromosome"/>
</dbReference>
<evidence type="ECO:0000259" key="8">
    <source>
        <dbReference type="Pfam" id="PF12704"/>
    </source>
</evidence>
<reference evidence="9 10" key="1">
    <citation type="submission" date="2015-07" db="EMBL/GenBank/DDBJ databases">
        <authorList>
            <person name="Kim K.M."/>
        </authorList>
    </citation>
    <scope>NUCLEOTIDE SEQUENCE [LARGE SCALE GENOMIC DNA]</scope>
    <source>
        <strain evidence="9 10">KCTC 12363</strain>
    </source>
</reference>
<keyword evidence="4 6" id="KW-1133">Transmembrane helix</keyword>
<dbReference type="EMBL" id="CP012040">
    <property type="protein sequence ID" value="AKP53465.1"/>
    <property type="molecule type" value="Genomic_DNA"/>
</dbReference>
<feature type="domain" description="ABC3 transporter permease C-terminal" evidence="7">
    <location>
        <begin position="304"/>
        <end position="420"/>
    </location>
</feature>
<feature type="domain" description="ABC3 transporter permease C-terminal" evidence="7">
    <location>
        <begin position="693"/>
        <end position="803"/>
    </location>
</feature>
<feature type="transmembrane region" description="Helical" evidence="6">
    <location>
        <begin position="739"/>
        <end position="758"/>
    </location>
</feature>
<feature type="transmembrane region" description="Helical" evidence="6">
    <location>
        <begin position="687"/>
        <end position="708"/>
    </location>
</feature>
<dbReference type="InterPro" id="IPR025857">
    <property type="entry name" value="MacB_PCD"/>
</dbReference>
<name>A0A0H4PKA5_9BACT</name>
<proteinExistence type="predicted"/>
<feature type="transmembrane region" description="Helical" evidence="6">
    <location>
        <begin position="21"/>
        <end position="43"/>
    </location>
</feature>
<evidence type="ECO:0000256" key="1">
    <source>
        <dbReference type="ARBA" id="ARBA00004651"/>
    </source>
</evidence>
<evidence type="ECO:0000313" key="10">
    <source>
        <dbReference type="Proteomes" id="UP000036520"/>
    </source>
</evidence>
<protein>
    <submittedName>
        <fullName evidence="9">Putative FtsX-related transmembrane transport protein</fullName>
    </submittedName>
</protein>
<dbReference type="InterPro" id="IPR050250">
    <property type="entry name" value="Macrolide_Exporter_MacB"/>
</dbReference>
<keyword evidence="3 6" id="KW-0812">Transmembrane</keyword>
<evidence type="ECO:0000259" key="7">
    <source>
        <dbReference type="Pfam" id="PF02687"/>
    </source>
</evidence>
<evidence type="ECO:0000256" key="4">
    <source>
        <dbReference type="ARBA" id="ARBA00022989"/>
    </source>
</evidence>
<evidence type="ECO:0000256" key="5">
    <source>
        <dbReference type="ARBA" id="ARBA00023136"/>
    </source>
</evidence>
<evidence type="ECO:0000313" key="9">
    <source>
        <dbReference type="EMBL" id="AKP53465.1"/>
    </source>
</evidence>
<feature type="transmembrane region" description="Helical" evidence="6">
    <location>
        <begin position="773"/>
        <end position="797"/>
    </location>
</feature>
<feature type="domain" description="MacB-like periplasmic core" evidence="8">
    <location>
        <begin position="441"/>
        <end position="625"/>
    </location>
</feature>
<keyword evidence="2" id="KW-1003">Cell membrane</keyword>
<feature type="transmembrane region" description="Helical" evidence="6">
    <location>
        <begin position="392"/>
        <end position="416"/>
    </location>
</feature>
<dbReference type="Pfam" id="PF02687">
    <property type="entry name" value="FtsX"/>
    <property type="match status" value="2"/>
</dbReference>
<evidence type="ECO:0000256" key="6">
    <source>
        <dbReference type="SAM" id="Phobius"/>
    </source>
</evidence>
<dbReference type="PANTHER" id="PTHR30572:SF18">
    <property type="entry name" value="ABC-TYPE MACROLIDE FAMILY EXPORT SYSTEM PERMEASE COMPONENT 2"/>
    <property type="match status" value="1"/>
</dbReference>
<dbReference type="Pfam" id="PF12704">
    <property type="entry name" value="MacB_PCD"/>
    <property type="match status" value="2"/>
</dbReference>
<feature type="transmembrane region" description="Helical" evidence="6">
    <location>
        <begin position="441"/>
        <end position="461"/>
    </location>
</feature>
<dbReference type="RefSeq" id="WP_048643569.1">
    <property type="nucleotide sequence ID" value="NZ_CP012040.1"/>
</dbReference>
<comment type="subcellular location">
    <subcellularLocation>
        <location evidence="1">Cell membrane</location>
        <topology evidence="1">Multi-pass membrane protein</topology>
    </subcellularLocation>
</comment>
<feature type="transmembrane region" description="Helical" evidence="6">
    <location>
        <begin position="345"/>
        <end position="372"/>
    </location>
</feature>
<dbReference type="InterPro" id="IPR003838">
    <property type="entry name" value="ABC3_permease_C"/>
</dbReference>
<evidence type="ECO:0000256" key="3">
    <source>
        <dbReference type="ARBA" id="ARBA00022692"/>
    </source>
</evidence>
<accession>A0A0H4PKA5</accession>